<dbReference type="GO" id="GO:0004061">
    <property type="term" value="F:arylformamidase activity"/>
    <property type="evidence" value="ECO:0007669"/>
    <property type="project" value="InterPro"/>
</dbReference>
<accession>A0A8D5ZNJ3</accession>
<name>A0A8D5ZNJ3_9BACL</name>
<dbReference type="PANTHER" id="PTHR31118">
    <property type="entry name" value="CYCLASE-LIKE PROTEIN 2"/>
    <property type="match status" value="1"/>
</dbReference>
<dbReference type="RefSeq" id="WP_212774667.1">
    <property type="nucleotide sequence ID" value="NZ_AP024601.1"/>
</dbReference>
<evidence type="ECO:0000313" key="2">
    <source>
        <dbReference type="Proteomes" id="UP000677436"/>
    </source>
</evidence>
<reference evidence="1" key="1">
    <citation type="journal article" date="2013" name="Int. J. Syst. Evol. Microbiol.">
        <title>Polycladomyces abyssicola gen. nov., sp. nov., a thermophilic filamentous bacterium isolated from hemipelagic sediment.</title>
        <authorList>
            <person name="Tsubouchi T."/>
            <person name="Shimane Y."/>
            <person name="Mori K."/>
            <person name="Usui K."/>
            <person name="Hiraki T."/>
            <person name="Tame A."/>
            <person name="Uematsu K."/>
            <person name="Maruyama T."/>
            <person name="Hatada Y."/>
        </authorList>
    </citation>
    <scope>NUCLEOTIDE SEQUENCE</scope>
    <source>
        <strain evidence="1">JIR-001</strain>
    </source>
</reference>
<dbReference type="Gene3D" id="3.50.30.50">
    <property type="entry name" value="Putative cyclase"/>
    <property type="match status" value="1"/>
</dbReference>
<proteinExistence type="predicted"/>
<dbReference type="InterPro" id="IPR007325">
    <property type="entry name" value="KFase/CYL"/>
</dbReference>
<reference evidence="1" key="2">
    <citation type="journal article" date="2021" name="Microbiol. Resour. Announc.">
        <title>Complete Genome Sequence of Polycladomyces abyssicola JIR-001T, Isolated from Hemipelagic Sediment in Deep Seawater.</title>
        <authorList>
            <person name="Tsubouchi T."/>
            <person name="Kaneko Y."/>
        </authorList>
    </citation>
    <scope>NUCLEOTIDE SEQUENCE</scope>
    <source>
        <strain evidence="1">JIR-001</strain>
    </source>
</reference>
<evidence type="ECO:0000313" key="1">
    <source>
        <dbReference type="EMBL" id="BCU81436.1"/>
    </source>
</evidence>
<organism evidence="1 2">
    <name type="scientific">Polycladomyces abyssicola</name>
    <dbReference type="NCBI Taxonomy" id="1125966"/>
    <lineage>
        <taxon>Bacteria</taxon>
        <taxon>Bacillati</taxon>
        <taxon>Bacillota</taxon>
        <taxon>Bacilli</taxon>
        <taxon>Bacillales</taxon>
        <taxon>Thermoactinomycetaceae</taxon>
        <taxon>Polycladomyces</taxon>
    </lineage>
</organism>
<protein>
    <submittedName>
        <fullName evidence="1">Cyclase</fullName>
    </submittedName>
</protein>
<dbReference type="Proteomes" id="UP000677436">
    <property type="component" value="Chromosome"/>
</dbReference>
<dbReference type="PANTHER" id="PTHR31118:SF12">
    <property type="entry name" value="CYCLASE-LIKE PROTEIN 2"/>
    <property type="match status" value="1"/>
</dbReference>
<dbReference type="EMBL" id="AP024601">
    <property type="protein sequence ID" value="BCU81436.1"/>
    <property type="molecule type" value="Genomic_DNA"/>
</dbReference>
<dbReference type="Pfam" id="PF04199">
    <property type="entry name" value="Cyclase"/>
    <property type="match status" value="1"/>
</dbReference>
<dbReference type="SUPFAM" id="SSF102198">
    <property type="entry name" value="Putative cyclase"/>
    <property type="match status" value="1"/>
</dbReference>
<keyword evidence="2" id="KW-1185">Reference proteome</keyword>
<dbReference type="KEGG" id="pabs:JIR001_12190"/>
<dbReference type="AlphaFoldDB" id="A0A8D5ZNJ3"/>
<sequence>MFKAEKIVDLSIPLTNDTPIYPGDPQPNIRVAATIENEGYNVHYVHIGSHTGTHVDAPYHICPNGKKIDQSDLHLFIGTGVVIPVLGKGEQEAIVLDDVEAYLDQLSPGKIVLFYTGWSQYAGEEKYFRHPYVHVDVIQEMIKRGIRTFFIDAINIDLTGGTSFPVHDAIAAVNGIIGENLTNFGAIDFPDPLVCAFPLPIAGSDGSPVRAVAIKVHKE</sequence>
<dbReference type="InterPro" id="IPR037175">
    <property type="entry name" value="KFase_sf"/>
</dbReference>
<gene>
    <name evidence="1" type="ORF">JIR001_12190</name>
</gene>
<dbReference type="GO" id="GO:0019441">
    <property type="term" value="P:L-tryptophan catabolic process to kynurenine"/>
    <property type="evidence" value="ECO:0007669"/>
    <property type="project" value="InterPro"/>
</dbReference>